<dbReference type="GO" id="GO:0005975">
    <property type="term" value="P:carbohydrate metabolic process"/>
    <property type="evidence" value="ECO:0007669"/>
    <property type="project" value="UniProtKB-ARBA"/>
</dbReference>
<feature type="domain" description="SpaA-like prealbumin fold" evidence="6">
    <location>
        <begin position="707"/>
        <end position="815"/>
    </location>
</feature>
<feature type="domain" description="SpaA-like prealbumin fold" evidence="6">
    <location>
        <begin position="590"/>
        <end position="689"/>
    </location>
</feature>
<evidence type="ECO:0000313" key="7">
    <source>
        <dbReference type="EMBL" id="KAB7789479.1"/>
    </source>
</evidence>
<dbReference type="Proteomes" id="UP000468413">
    <property type="component" value="Unassembled WGS sequence"/>
</dbReference>
<feature type="transmembrane region" description="Helical" evidence="5">
    <location>
        <begin position="1130"/>
        <end position="1149"/>
    </location>
</feature>
<dbReference type="Gene3D" id="2.60.40.10">
    <property type="entry name" value="Immunoglobulins"/>
    <property type="match status" value="4"/>
</dbReference>
<dbReference type="Pfam" id="PF17802">
    <property type="entry name" value="SpaA"/>
    <property type="match status" value="3"/>
</dbReference>
<evidence type="ECO:0000256" key="5">
    <source>
        <dbReference type="SAM" id="Phobius"/>
    </source>
</evidence>
<keyword evidence="5" id="KW-1133">Transmembrane helix</keyword>
<accession>A0A6I1GJ96</accession>
<name>A0A6I1GJ96_9BIFI</name>
<sequence>MAVATMVSCAAVAYGESNDANGGATVKSTDSESCFADGCSWDQTGLTDSNVATYVGGDLWVGVPAPNTYNHSDFKLNGTGMPTNSYSKSGYPGRPGMTVELEGRTVVQGNVMGNLGRWMSLGGKAWGAGFPAKGTVLAVGGDVGAFNADEYKYDYNQRFFLNSTDENDNAKIGGSNQSLYGELDEKNPHSELKKFLRSLALNNGYGVNDNLGKSVALSKVTDQNGALVDYSNYTSTLKGMSDSFDSTTPHEGVVYANVNFGDTSIAPYKQAYQFWLKGNDSALDGAIEVKDVTGNGTENAQATAQNGNQTAQLNESGNGKYWDSLFNGQPATWLRYTKISVRAASDDPNVKGGEGLVTFTGDGDADHTLQVFTLNYADVEKAYQEHGWTGVSFDFEKIPKGASVLVNVVNKDASGNDIQGDINFRTGWRFKWNGQEIAHEYRGTEEQQKLLTTAASSVMWNFSSVGANNTLKIANFDGWTNQTAAVKPTGDTLKHSQTPENEKAGVTGADAEAGVIGSIMAANAGRTEVWTSTNGKLLVGGDLWLSQAYTGMASTVSAAFAKAYGTGFSIERHNFPWRGNAQTSYPTSGGVEWSKVDSADSTKLPGSEWTIKKSDGAVVGVVADNGDADDSANPKKLKDMNSVPGALQVTGLDVGATYTLEETKAPNGYQSSTATYTFTVPKTGGIVTLSGNGVGAGGTVSNTAYAGSVKWRKIDAENTSGDPLSGSEWQLTCAYGDCLKADGGSPFKRKIVDKVSKDDLRNEAQYDANSDPGVIQVNNLPSGHYDLVETKAPDGYEITKYENGNPVTYKFTIDDTTTVDNPAKVLVDGTSKDSIGNKPIGIDITWTKVDANDKSKKLPGSEWDIIKGSDGKGNTLKTVKDRYTTDDNQLVQGENDEDDAPGAFKTSFTLNELKDAGLTQPSNCMTHLGQQAGVTQFSLKETKAPDHYAGSAVVNFSITWSCSNELKVVWNNLNFDGTVTNLPEPGLLKWSKVDANTSKPIGGSQWTLKPKAGEVSQQVSGTVSDCSKESGCTVSDRYTPDGSTTEIAGKNDSDKDAGKFKVENLAPGTYELTETNPPAGYVLPSDVSRRTFTVTITPGGEATVNGGKPVTNAKSISTLPLTGGIGTARGLLAIGGGLALLIVAAGAIWHEWRKRKGFITE</sequence>
<evidence type="ECO:0000256" key="2">
    <source>
        <dbReference type="ARBA" id="ARBA00022525"/>
    </source>
</evidence>
<dbReference type="PANTHER" id="PTHR36108">
    <property type="entry name" value="COLOSSIN-B-RELATED"/>
    <property type="match status" value="1"/>
</dbReference>
<evidence type="ECO:0000256" key="3">
    <source>
        <dbReference type="ARBA" id="ARBA00022729"/>
    </source>
</evidence>
<keyword evidence="2" id="KW-0964">Secreted</keyword>
<dbReference type="InterPro" id="IPR013783">
    <property type="entry name" value="Ig-like_fold"/>
</dbReference>
<evidence type="ECO:0000256" key="1">
    <source>
        <dbReference type="ARBA" id="ARBA00007257"/>
    </source>
</evidence>
<comment type="caution">
    <text evidence="7">The sequence shown here is derived from an EMBL/GenBank/DDBJ whole genome shotgun (WGS) entry which is preliminary data.</text>
</comment>
<keyword evidence="3" id="KW-0732">Signal</keyword>
<keyword evidence="5" id="KW-0472">Membrane</keyword>
<evidence type="ECO:0000313" key="8">
    <source>
        <dbReference type="Proteomes" id="UP000468413"/>
    </source>
</evidence>
<comment type="similarity">
    <text evidence="1">Belongs to the serine-aspartate repeat-containing protein (SDr) family.</text>
</comment>
<dbReference type="AlphaFoldDB" id="A0A6I1GJ96"/>
<feature type="domain" description="SpaA-like prealbumin fold" evidence="6">
    <location>
        <begin position="988"/>
        <end position="1098"/>
    </location>
</feature>
<evidence type="ECO:0000256" key="4">
    <source>
        <dbReference type="SAM" id="MobiDB-lite"/>
    </source>
</evidence>
<dbReference type="InterPro" id="IPR041033">
    <property type="entry name" value="SpaA_PFL_dom_1"/>
</dbReference>
<reference evidence="7 8" key="1">
    <citation type="submission" date="2019-09" db="EMBL/GenBank/DDBJ databases">
        <title>Characterization of the phylogenetic diversity of two novel species belonging to the genus Bifidobacterium: Bifidobacterium cebidarum sp. nov. and Bifidobacterium leontopitheci sp. nov.</title>
        <authorList>
            <person name="Lugli G.A."/>
            <person name="Duranti S."/>
            <person name="Milani C."/>
            <person name="Turroni F."/>
            <person name="Ventura M."/>
        </authorList>
    </citation>
    <scope>NUCLEOTIDE SEQUENCE [LARGE SCALE GENOMIC DNA]</scope>
    <source>
        <strain evidence="7 8">LMG 31469</strain>
    </source>
</reference>
<keyword evidence="5" id="KW-0812">Transmembrane</keyword>
<feature type="compositionally biased region" description="Basic and acidic residues" evidence="4">
    <location>
        <begin position="1049"/>
        <end position="1058"/>
    </location>
</feature>
<organism evidence="7 8">
    <name type="scientific">Bifidobacterium cebidarum</name>
    <dbReference type="NCBI Taxonomy" id="2650773"/>
    <lineage>
        <taxon>Bacteria</taxon>
        <taxon>Bacillati</taxon>
        <taxon>Actinomycetota</taxon>
        <taxon>Actinomycetes</taxon>
        <taxon>Bifidobacteriales</taxon>
        <taxon>Bifidobacteriaceae</taxon>
        <taxon>Bifidobacterium</taxon>
    </lineage>
</organism>
<proteinExistence type="inferred from homology"/>
<dbReference type="EMBL" id="WBVS01000001">
    <property type="protein sequence ID" value="KAB7789479.1"/>
    <property type="molecule type" value="Genomic_DNA"/>
</dbReference>
<keyword evidence="8" id="KW-1185">Reference proteome</keyword>
<feature type="region of interest" description="Disordered" evidence="4">
    <location>
        <begin position="1039"/>
        <end position="1058"/>
    </location>
</feature>
<dbReference type="PANTHER" id="PTHR36108:SF13">
    <property type="entry name" value="COLOSSIN-B-RELATED"/>
    <property type="match status" value="1"/>
</dbReference>
<protein>
    <submittedName>
        <fullName evidence="7">Surface-anchored fimbrial subunit</fullName>
    </submittedName>
</protein>
<gene>
    <name evidence="7" type="ORF">F7D08_0431</name>
</gene>
<evidence type="ECO:0000259" key="6">
    <source>
        <dbReference type="Pfam" id="PF17802"/>
    </source>
</evidence>